<dbReference type="SMART" id="SM00257">
    <property type="entry name" value="LysM"/>
    <property type="match status" value="1"/>
</dbReference>
<protein>
    <submittedName>
        <fullName evidence="6">Peptidoglycan-binding LysM</fullName>
    </submittedName>
</protein>
<dbReference type="InterPro" id="IPR036779">
    <property type="entry name" value="LysM_dom_sf"/>
</dbReference>
<feature type="coiled-coil region" evidence="1">
    <location>
        <begin position="276"/>
        <end position="306"/>
    </location>
</feature>
<dbReference type="PROSITE" id="PS51782">
    <property type="entry name" value="LYSM"/>
    <property type="match status" value="1"/>
</dbReference>
<feature type="compositionally biased region" description="Basic and acidic residues" evidence="2">
    <location>
        <begin position="173"/>
        <end position="186"/>
    </location>
</feature>
<dbReference type="Pfam" id="PF05036">
    <property type="entry name" value="SPOR"/>
    <property type="match status" value="1"/>
</dbReference>
<dbReference type="InterPro" id="IPR007730">
    <property type="entry name" value="SPOR-like_dom"/>
</dbReference>
<dbReference type="STRING" id="1230338.MOMA_03455"/>
<keyword evidence="1" id="KW-0175">Coiled coil</keyword>
<dbReference type="SUPFAM" id="SSF54106">
    <property type="entry name" value="LysM domain"/>
    <property type="match status" value="1"/>
</dbReference>
<dbReference type="CDD" id="cd00118">
    <property type="entry name" value="LysM"/>
    <property type="match status" value="1"/>
</dbReference>
<name>L2F8Q7_9GAMM</name>
<dbReference type="PROSITE" id="PS51724">
    <property type="entry name" value="SPOR"/>
    <property type="match status" value="1"/>
</dbReference>
<dbReference type="SUPFAM" id="SSF110997">
    <property type="entry name" value="Sporulation related repeat"/>
    <property type="match status" value="1"/>
</dbReference>
<feature type="compositionally biased region" description="Polar residues" evidence="2">
    <location>
        <begin position="215"/>
        <end position="229"/>
    </location>
</feature>
<feature type="region of interest" description="Disordered" evidence="2">
    <location>
        <begin position="151"/>
        <end position="233"/>
    </location>
</feature>
<reference evidence="6 7" key="1">
    <citation type="journal article" date="2013" name="Genome Announc.">
        <title>Genome Sequence of Moraxella macacae 0408225, a Novel Bacterial Species Isolated from a Cynomolgus Macaque with Epistaxis.</title>
        <authorList>
            <person name="Ladner J.T."/>
            <person name="Whitehouse C.A."/>
            <person name="Koroleva G.I."/>
            <person name="Palacios G.F."/>
        </authorList>
    </citation>
    <scope>NUCLEOTIDE SEQUENCE [LARGE SCALE GENOMIC DNA]</scope>
    <source>
        <strain evidence="6 7">0408225</strain>
    </source>
</reference>
<proteinExistence type="predicted"/>
<feature type="coiled-coil region" evidence="1">
    <location>
        <begin position="101"/>
        <end position="128"/>
    </location>
</feature>
<keyword evidence="3" id="KW-0472">Membrane</keyword>
<dbReference type="AlphaFoldDB" id="L2F8Q7"/>
<dbReference type="Pfam" id="PF01476">
    <property type="entry name" value="LysM"/>
    <property type="match status" value="1"/>
</dbReference>
<dbReference type="eggNOG" id="COG1388">
    <property type="taxonomic scope" value="Bacteria"/>
</dbReference>
<dbReference type="Proteomes" id="UP000023795">
    <property type="component" value="Unassembled WGS sequence"/>
</dbReference>
<comment type="caution">
    <text evidence="6">The sequence shown here is derived from an EMBL/GenBank/DDBJ whole genome shotgun (WGS) entry which is preliminary data.</text>
</comment>
<gene>
    <name evidence="6" type="ORF">MOMA_03455</name>
</gene>
<keyword evidence="3" id="KW-0812">Transmembrane</keyword>
<dbReference type="EMBL" id="ANIN01000001">
    <property type="protein sequence ID" value="ELA09427.1"/>
    <property type="molecule type" value="Genomic_DNA"/>
</dbReference>
<dbReference type="GO" id="GO:0042834">
    <property type="term" value="F:peptidoglycan binding"/>
    <property type="evidence" value="ECO:0007669"/>
    <property type="project" value="InterPro"/>
</dbReference>
<dbReference type="PATRIC" id="fig|1230338.3.peg.748"/>
<organism evidence="6 7">
    <name type="scientific">Moraxella macacae 0408225</name>
    <dbReference type="NCBI Taxonomy" id="1230338"/>
    <lineage>
        <taxon>Bacteria</taxon>
        <taxon>Pseudomonadati</taxon>
        <taxon>Pseudomonadota</taxon>
        <taxon>Gammaproteobacteria</taxon>
        <taxon>Moraxellales</taxon>
        <taxon>Moraxellaceae</taxon>
        <taxon>Moraxella</taxon>
    </lineage>
</organism>
<feature type="domain" description="SPOR" evidence="4">
    <location>
        <begin position="310"/>
        <end position="387"/>
    </location>
</feature>
<dbReference type="InterPro" id="IPR036680">
    <property type="entry name" value="SPOR-like_sf"/>
</dbReference>
<feature type="transmembrane region" description="Helical" evidence="3">
    <location>
        <begin position="7"/>
        <end position="25"/>
    </location>
</feature>
<keyword evidence="7" id="KW-1185">Reference proteome</keyword>
<dbReference type="InterPro" id="IPR018392">
    <property type="entry name" value="LysM"/>
</dbReference>
<evidence type="ECO:0000313" key="7">
    <source>
        <dbReference type="Proteomes" id="UP000023795"/>
    </source>
</evidence>
<evidence type="ECO:0000256" key="2">
    <source>
        <dbReference type="SAM" id="MobiDB-lite"/>
    </source>
</evidence>
<evidence type="ECO:0000313" key="6">
    <source>
        <dbReference type="EMBL" id="ELA09427.1"/>
    </source>
</evidence>
<sequence length="388" mass="43755">MFIIGMFYVNIIIGSFLIKKFGFLIMLKNKALVGAGVLLGGSVLLYATVNQIMHEKKSIASQVVTESVVLPKQDNNIQENNMIQPLTADIQTEQNILAQKQKEREQRVQQQEKEAQRYLTEQQRIEAEAIARSRAENQLYVKEDEIARPVVTPRPIDTTPVVSAEQVVAPSKTEPESQKSTTEKRLKPQAQLDKQNQLDKQKPEQKTEPQKPTQLQTNQQENTRPSTYQVKRGEGLIQLSRRYDIPVDVLAQANNLDKNTSLSVGQQLNIPTEKQVKRLQQEAQAKEQQKQQFQNADDKLKQTRQMAKKTDAKGSFGVQVALASDQAKADEVVKKLQSAGYKVKTSQTSRGVRVVVGPETGKDSALALKDKINSDPRIEIKNAWVLYW</sequence>
<dbReference type="Gene3D" id="3.30.70.1070">
    <property type="entry name" value="Sporulation related repeat"/>
    <property type="match status" value="1"/>
</dbReference>
<evidence type="ECO:0000256" key="1">
    <source>
        <dbReference type="SAM" id="Coils"/>
    </source>
</evidence>
<feature type="compositionally biased region" description="Basic and acidic residues" evidence="2">
    <location>
        <begin position="196"/>
        <end position="209"/>
    </location>
</feature>
<feature type="domain" description="LysM" evidence="5">
    <location>
        <begin position="226"/>
        <end position="270"/>
    </location>
</feature>
<dbReference type="eggNOG" id="COG3147">
    <property type="taxonomic scope" value="Bacteria"/>
</dbReference>
<evidence type="ECO:0000259" key="4">
    <source>
        <dbReference type="PROSITE" id="PS51724"/>
    </source>
</evidence>
<accession>L2F8Q7</accession>
<evidence type="ECO:0000256" key="3">
    <source>
        <dbReference type="SAM" id="Phobius"/>
    </source>
</evidence>
<keyword evidence="3" id="KW-1133">Transmembrane helix</keyword>
<evidence type="ECO:0000259" key="5">
    <source>
        <dbReference type="PROSITE" id="PS51782"/>
    </source>
</evidence>
<dbReference type="Gene3D" id="3.10.350.10">
    <property type="entry name" value="LysM domain"/>
    <property type="match status" value="1"/>
</dbReference>
<feature type="transmembrane region" description="Helical" evidence="3">
    <location>
        <begin position="31"/>
        <end position="49"/>
    </location>
</feature>